<feature type="domain" description="J" evidence="2">
    <location>
        <begin position="9"/>
        <end position="75"/>
    </location>
</feature>
<dbReference type="Proteomes" id="UP001174997">
    <property type="component" value="Unassembled WGS sequence"/>
</dbReference>
<feature type="compositionally biased region" description="Polar residues" evidence="1">
    <location>
        <begin position="570"/>
        <end position="582"/>
    </location>
</feature>
<dbReference type="SUPFAM" id="SSF46565">
    <property type="entry name" value="Chaperone J-domain"/>
    <property type="match status" value="1"/>
</dbReference>
<feature type="compositionally biased region" description="Low complexity" evidence="1">
    <location>
        <begin position="622"/>
        <end position="631"/>
    </location>
</feature>
<dbReference type="EMBL" id="JAULSY010000114">
    <property type="protein sequence ID" value="KAK0665264.1"/>
    <property type="molecule type" value="Genomic_DNA"/>
</dbReference>
<feature type="compositionally biased region" description="Polar residues" evidence="1">
    <location>
        <begin position="255"/>
        <end position="273"/>
    </location>
</feature>
<dbReference type="PROSITE" id="PS50076">
    <property type="entry name" value="DNAJ_2"/>
    <property type="match status" value="1"/>
</dbReference>
<feature type="compositionally biased region" description="Basic and acidic residues" evidence="1">
    <location>
        <begin position="142"/>
        <end position="160"/>
    </location>
</feature>
<dbReference type="PROSITE" id="PS00636">
    <property type="entry name" value="DNAJ_1"/>
    <property type="match status" value="1"/>
</dbReference>
<feature type="region of interest" description="Disordered" evidence="1">
    <location>
        <begin position="444"/>
        <end position="508"/>
    </location>
</feature>
<dbReference type="InterPro" id="IPR050817">
    <property type="entry name" value="DjlA_DnaK_co-chaperone"/>
</dbReference>
<gene>
    <name evidence="3" type="ORF">QBC41DRAFT_16000</name>
</gene>
<name>A0AA40D6R3_9PEZI</name>
<feature type="compositionally biased region" description="Polar residues" evidence="1">
    <location>
        <begin position="126"/>
        <end position="137"/>
    </location>
</feature>
<keyword evidence="4" id="KW-1185">Reference proteome</keyword>
<dbReference type="PANTHER" id="PTHR24074">
    <property type="entry name" value="CO-CHAPERONE PROTEIN DJLA"/>
    <property type="match status" value="1"/>
</dbReference>
<accession>A0AA40D6R3</accession>
<proteinExistence type="predicted"/>
<reference evidence="3" key="1">
    <citation type="submission" date="2023-06" db="EMBL/GenBank/DDBJ databases">
        <title>Genome-scale phylogeny and comparative genomics of the fungal order Sordariales.</title>
        <authorList>
            <consortium name="Lawrence Berkeley National Laboratory"/>
            <person name="Hensen N."/>
            <person name="Bonometti L."/>
            <person name="Westerberg I."/>
            <person name="Brannstrom I.O."/>
            <person name="Guillou S."/>
            <person name="Cros-Aarteil S."/>
            <person name="Calhoun S."/>
            <person name="Haridas S."/>
            <person name="Kuo A."/>
            <person name="Mondo S."/>
            <person name="Pangilinan J."/>
            <person name="Riley R."/>
            <person name="Labutti K."/>
            <person name="Andreopoulos B."/>
            <person name="Lipzen A."/>
            <person name="Chen C."/>
            <person name="Yanf M."/>
            <person name="Daum C."/>
            <person name="Ng V."/>
            <person name="Clum A."/>
            <person name="Steindorff A."/>
            <person name="Ohm R."/>
            <person name="Martin F."/>
            <person name="Silar P."/>
            <person name="Natvig D."/>
            <person name="Lalanne C."/>
            <person name="Gautier V."/>
            <person name="Ament-Velasquez S.L."/>
            <person name="Kruys A."/>
            <person name="Hutchinson M.I."/>
            <person name="Powell A.J."/>
            <person name="Barry K."/>
            <person name="Miller A.N."/>
            <person name="Grigoriev I.V."/>
            <person name="Debuchy R."/>
            <person name="Gladieux P."/>
            <person name="Thoren M.H."/>
            <person name="Johannesson H."/>
        </authorList>
    </citation>
    <scope>NUCLEOTIDE SEQUENCE</scope>
    <source>
        <strain evidence="3">CBS 307.81</strain>
    </source>
</reference>
<sequence>MVKPDFERDYYADLELPSMSEIEVIKKQFKKLALKYHPDRNIGNEELSKEKFVLIQTAHEVLTDPSQKAKYDAHRARLGRWSAAYGGASGVRGNPYMNTSQDINSKFGAPPQRRPPMPTRPTATASTGGASRYSQWQAKPKTKTESMREQSKSEAWERSRASNPQTAYGATRPVPPRPRDAPPTPRSAAQERRQQAAFGGNSTRKTGFTPSSPTGDEPPVRNHHYNTYTTSGSTSAAGAAPASKPRPTSEYVDPLTQQFGETFLDNRQSTPYATNVGEKFNPFEPLNVNRAKSMKDNARKYPTEAPPAPPNRQRSASVGSDGFRRSSNEKPPCNETTTNPRFPAQSKASARYSPRTAQPPDSAPPTAAGFSGAATSSTSSVNSSANATVNGGASAQTKTGPKVFAVPDDDDDPTSPIQQARFTRHSADNINTKFVAEDKGRFEFSAGSDFEGSPSSPLDNAFTRARRRGRQSPLRHDSGTSHEAFVHASPTPAAMPQQEAAPKPSAFDAKKWEELSKVNIFNPTAAPRLSVSPTRPVKPLKKTRGGGVRPTTGSAGMVEEDDSSGDDPAQTGTGRTNFNGPKSPNAMDIDPPVPETTAQQQPAANEARTIPVEPTKPEWRAGHVGAAGTAAPPVPPKVNGTQKMPKVNPTHAGSEDTDDFMRPSVFADFENVAPFSQKATGLNSFADLGQSLPFQSRPSAKIPIPQMKPTPLSCPPVPQAPKVPTALAFGGAKLGSPAWNTYAKEFEAYMNAWSHWNGTMLTHFSTRQAQQNSEGFSWIGVMGDSGYQEYVNSLELDKPLRQKWLTACENHELQFKEFQKMRRGLMRNQ</sequence>
<feature type="region of interest" description="Disordered" evidence="1">
    <location>
        <begin position="526"/>
        <end position="657"/>
    </location>
</feature>
<dbReference type="InterPro" id="IPR036869">
    <property type="entry name" value="J_dom_sf"/>
</dbReference>
<feature type="compositionally biased region" description="Low complexity" evidence="1">
    <location>
        <begin position="364"/>
        <end position="389"/>
    </location>
</feature>
<protein>
    <recommendedName>
        <fullName evidence="2">J domain-containing protein</fullName>
    </recommendedName>
</protein>
<evidence type="ECO:0000313" key="4">
    <source>
        <dbReference type="Proteomes" id="UP001174997"/>
    </source>
</evidence>
<dbReference type="SMART" id="SM00271">
    <property type="entry name" value="DnaJ"/>
    <property type="match status" value="1"/>
</dbReference>
<feature type="compositionally biased region" description="Low complexity" evidence="1">
    <location>
        <begin position="227"/>
        <end position="243"/>
    </location>
</feature>
<dbReference type="InterPro" id="IPR018253">
    <property type="entry name" value="DnaJ_domain_CS"/>
</dbReference>
<dbReference type="AlphaFoldDB" id="A0AA40D6R3"/>
<feature type="compositionally biased region" description="Polar residues" evidence="1">
    <location>
        <begin position="200"/>
        <end position="214"/>
    </location>
</feature>
<evidence type="ECO:0000256" key="1">
    <source>
        <dbReference type="SAM" id="MobiDB-lite"/>
    </source>
</evidence>
<evidence type="ECO:0000313" key="3">
    <source>
        <dbReference type="EMBL" id="KAK0665264.1"/>
    </source>
</evidence>
<dbReference type="CDD" id="cd06257">
    <property type="entry name" value="DnaJ"/>
    <property type="match status" value="1"/>
</dbReference>
<comment type="caution">
    <text evidence="3">The sequence shown here is derived from an EMBL/GenBank/DDBJ whole genome shotgun (WGS) entry which is preliminary data.</text>
</comment>
<feature type="compositionally biased region" description="Pro residues" evidence="1">
    <location>
        <begin position="173"/>
        <end position="185"/>
    </location>
</feature>
<dbReference type="InterPro" id="IPR001623">
    <property type="entry name" value="DnaJ_domain"/>
</dbReference>
<evidence type="ECO:0000259" key="2">
    <source>
        <dbReference type="PROSITE" id="PS50076"/>
    </source>
</evidence>
<dbReference type="Gene3D" id="1.10.287.110">
    <property type="entry name" value="DnaJ domain"/>
    <property type="match status" value="1"/>
</dbReference>
<organism evidence="3 4">
    <name type="scientific">Cercophora samala</name>
    <dbReference type="NCBI Taxonomy" id="330535"/>
    <lineage>
        <taxon>Eukaryota</taxon>
        <taxon>Fungi</taxon>
        <taxon>Dikarya</taxon>
        <taxon>Ascomycota</taxon>
        <taxon>Pezizomycotina</taxon>
        <taxon>Sordariomycetes</taxon>
        <taxon>Sordariomycetidae</taxon>
        <taxon>Sordariales</taxon>
        <taxon>Lasiosphaeriaceae</taxon>
        <taxon>Cercophora</taxon>
    </lineage>
</organism>
<feature type="compositionally biased region" description="Basic and acidic residues" evidence="1">
    <location>
        <begin position="293"/>
        <end position="302"/>
    </location>
</feature>
<dbReference type="Pfam" id="PF00226">
    <property type="entry name" value="DnaJ"/>
    <property type="match status" value="1"/>
</dbReference>
<dbReference type="PRINTS" id="PR00625">
    <property type="entry name" value="JDOMAIN"/>
</dbReference>
<feature type="region of interest" description="Disordered" evidence="1">
    <location>
        <begin position="91"/>
        <end position="428"/>
    </location>
</feature>